<feature type="transmembrane region" description="Helical" evidence="7">
    <location>
        <begin position="309"/>
        <end position="327"/>
    </location>
</feature>
<evidence type="ECO:0008006" key="10">
    <source>
        <dbReference type="Google" id="ProtNLM"/>
    </source>
</evidence>
<keyword evidence="9" id="KW-1185">Reference proteome</keyword>
<dbReference type="EMBL" id="CAEY01001385">
    <property type="status" value="NOT_ANNOTATED_CDS"/>
    <property type="molecule type" value="Genomic_DNA"/>
</dbReference>
<dbReference type="eggNOG" id="KOG1281">
    <property type="taxonomic scope" value="Eukaryota"/>
</dbReference>
<evidence type="ECO:0000313" key="9">
    <source>
        <dbReference type="Proteomes" id="UP000015104"/>
    </source>
</evidence>
<dbReference type="InterPro" id="IPR031312">
    <property type="entry name" value="Na/sul_symport_CS"/>
</dbReference>
<keyword evidence="3" id="KW-0813">Transport</keyword>
<dbReference type="GO" id="GO:0015137">
    <property type="term" value="F:citrate transmembrane transporter activity"/>
    <property type="evidence" value="ECO:0007669"/>
    <property type="project" value="TreeGrafter"/>
</dbReference>
<comment type="similarity">
    <text evidence="2">Belongs to the SLC13A/DASS transporter (TC 2.A.47) family. NADC subfamily.</text>
</comment>
<evidence type="ECO:0000313" key="8">
    <source>
        <dbReference type="EnsemblMetazoa" id="tetur04g09190.1"/>
    </source>
</evidence>
<organism evidence="8 9">
    <name type="scientific">Tetranychus urticae</name>
    <name type="common">Two-spotted spider mite</name>
    <dbReference type="NCBI Taxonomy" id="32264"/>
    <lineage>
        <taxon>Eukaryota</taxon>
        <taxon>Metazoa</taxon>
        <taxon>Ecdysozoa</taxon>
        <taxon>Arthropoda</taxon>
        <taxon>Chelicerata</taxon>
        <taxon>Arachnida</taxon>
        <taxon>Acari</taxon>
        <taxon>Acariformes</taxon>
        <taxon>Trombidiformes</taxon>
        <taxon>Prostigmata</taxon>
        <taxon>Eleutherengona</taxon>
        <taxon>Raphignathae</taxon>
        <taxon>Tetranychoidea</taxon>
        <taxon>Tetranychidae</taxon>
        <taxon>Tetranychus</taxon>
    </lineage>
</organism>
<evidence type="ECO:0000256" key="3">
    <source>
        <dbReference type="ARBA" id="ARBA00022448"/>
    </source>
</evidence>
<evidence type="ECO:0000256" key="2">
    <source>
        <dbReference type="ARBA" id="ARBA00006772"/>
    </source>
</evidence>
<dbReference type="AlphaFoldDB" id="T1K3L9"/>
<keyword evidence="4 7" id="KW-0812">Transmembrane</keyword>
<name>T1K3L9_TETUR</name>
<dbReference type="PROSITE" id="PS01271">
    <property type="entry name" value="NA_SULFATE"/>
    <property type="match status" value="1"/>
</dbReference>
<feature type="transmembrane region" description="Helical" evidence="7">
    <location>
        <begin position="348"/>
        <end position="367"/>
    </location>
</feature>
<dbReference type="Pfam" id="PF00939">
    <property type="entry name" value="Na_sulph_symp"/>
    <property type="match status" value="1"/>
</dbReference>
<feature type="transmembrane region" description="Helical" evidence="7">
    <location>
        <begin position="512"/>
        <end position="534"/>
    </location>
</feature>
<feature type="transmembrane region" description="Helical" evidence="7">
    <location>
        <begin position="206"/>
        <end position="235"/>
    </location>
</feature>
<dbReference type="GO" id="GO:0005886">
    <property type="term" value="C:plasma membrane"/>
    <property type="evidence" value="ECO:0007669"/>
    <property type="project" value="TreeGrafter"/>
</dbReference>
<feature type="transmembrane region" description="Helical" evidence="7">
    <location>
        <begin position="387"/>
        <end position="403"/>
    </location>
</feature>
<dbReference type="PANTHER" id="PTHR10283:SF82">
    <property type="entry name" value="SOLUTE CARRIER FAMILY 13 MEMBER 2"/>
    <property type="match status" value="1"/>
</dbReference>
<dbReference type="EnsemblMetazoa" id="tetur04g09190.1">
    <property type="protein sequence ID" value="tetur04g09190.1"/>
    <property type="gene ID" value="tetur04g09190"/>
</dbReference>
<comment type="subcellular location">
    <subcellularLocation>
        <location evidence="1">Membrane</location>
        <topology evidence="1">Multi-pass membrane protein</topology>
    </subcellularLocation>
</comment>
<feature type="transmembrane region" description="Helical" evidence="7">
    <location>
        <begin position="256"/>
        <end position="277"/>
    </location>
</feature>
<dbReference type="STRING" id="32264.T1K3L9"/>
<sequence length="566" mass="62712">MKKVDIESNNTIVVSNYTLITGNTVNRGAFVLLVMGAYWITEAIPLAITALMPLVLFPLFGILSTEQACQAFMNQTLMIFIASLMAAVAVESSNLHNRISIKVLLLFGTSPKWLLLGFMLNTMFLSMWISNTATTALMIPIVDAVLVQLRHRTPANSDSGNRKVSIISNLDLHPTNESRKRSGSSLVATEDPEIDAKSFYILRKSLFLGICYAANIGGIGTLTGTGPNLILYALLSNKKEMRGIHNEITFSSWMTFNVPSMLLCGFIAWLFIVLVYIRKAVNKDENKERDKVIRSMIQKKNELMGDVTFHEWSVLILFVSMILLWFFRNPSFTRGWSPLLINRNEGDYIGDASPAFFIVILLFMIPSNPKNPTQSRPLLEWNAIQEKLPWNIVILVGGAFVLAKGTQASGLSDWFSQQLARMQVLSPSILLLIICIIALSLTEITSNSATATVILPSIKNMALKLGFSPLFFMLPVTVCCSFAFMLPIGSATNAIVFEAGELKSMDMIKPGIFMKVACLVVILVMINTWGFYVFNFNDLSSVNNSTGSTLFNMANSLKHNGSLFLN</sequence>
<keyword evidence="6 7" id="KW-0472">Membrane</keyword>
<protein>
    <recommendedName>
        <fullName evidence="10">Citrate transporter-like domain-containing protein</fullName>
    </recommendedName>
</protein>
<dbReference type="PANTHER" id="PTHR10283">
    <property type="entry name" value="SOLUTE CARRIER FAMILY 13 MEMBER"/>
    <property type="match status" value="1"/>
</dbReference>
<dbReference type="GO" id="GO:0015141">
    <property type="term" value="F:succinate transmembrane transporter activity"/>
    <property type="evidence" value="ECO:0007669"/>
    <property type="project" value="TreeGrafter"/>
</dbReference>
<keyword evidence="5 7" id="KW-1133">Transmembrane helix</keyword>
<dbReference type="InterPro" id="IPR001898">
    <property type="entry name" value="SLC13A/DASS"/>
</dbReference>
<dbReference type="HOGENOM" id="CLU_005170_9_1_1"/>
<feature type="transmembrane region" description="Helical" evidence="7">
    <location>
        <begin position="470"/>
        <end position="491"/>
    </location>
</feature>
<evidence type="ECO:0000256" key="7">
    <source>
        <dbReference type="SAM" id="Phobius"/>
    </source>
</evidence>
<feature type="transmembrane region" description="Helical" evidence="7">
    <location>
        <begin position="30"/>
        <end position="60"/>
    </location>
</feature>
<feature type="transmembrane region" description="Helical" evidence="7">
    <location>
        <begin position="72"/>
        <end position="92"/>
    </location>
</feature>
<accession>T1K3L9</accession>
<evidence type="ECO:0000256" key="1">
    <source>
        <dbReference type="ARBA" id="ARBA00004141"/>
    </source>
</evidence>
<feature type="transmembrane region" description="Helical" evidence="7">
    <location>
        <begin position="424"/>
        <end position="442"/>
    </location>
</feature>
<dbReference type="CDD" id="cd01115">
    <property type="entry name" value="SLC13_permease"/>
    <property type="match status" value="1"/>
</dbReference>
<proteinExistence type="inferred from homology"/>
<evidence type="ECO:0000256" key="5">
    <source>
        <dbReference type="ARBA" id="ARBA00022989"/>
    </source>
</evidence>
<dbReference type="Proteomes" id="UP000015104">
    <property type="component" value="Unassembled WGS sequence"/>
</dbReference>
<evidence type="ECO:0000256" key="6">
    <source>
        <dbReference type="ARBA" id="ARBA00023136"/>
    </source>
</evidence>
<reference evidence="8" key="2">
    <citation type="submission" date="2015-06" db="UniProtKB">
        <authorList>
            <consortium name="EnsemblMetazoa"/>
        </authorList>
    </citation>
    <scope>IDENTIFICATION</scope>
</reference>
<evidence type="ECO:0000256" key="4">
    <source>
        <dbReference type="ARBA" id="ARBA00022692"/>
    </source>
</evidence>
<reference evidence="9" key="1">
    <citation type="submission" date="2011-08" db="EMBL/GenBank/DDBJ databases">
        <authorList>
            <person name="Rombauts S."/>
        </authorList>
    </citation>
    <scope>NUCLEOTIDE SEQUENCE</scope>
    <source>
        <strain evidence="9">London</strain>
    </source>
</reference>